<dbReference type="GO" id="GO:0009245">
    <property type="term" value="P:lipid A biosynthetic process"/>
    <property type="evidence" value="ECO:0007669"/>
    <property type="project" value="UniProtKB-UniRule"/>
</dbReference>
<evidence type="ECO:0000259" key="20">
    <source>
        <dbReference type="Pfam" id="PF25087"/>
    </source>
</evidence>
<evidence type="ECO:0000256" key="12">
    <source>
        <dbReference type="ARBA" id="ARBA00023268"/>
    </source>
</evidence>
<dbReference type="UniPathway" id="UPA00973"/>
<evidence type="ECO:0000256" key="4">
    <source>
        <dbReference type="ARBA" id="ARBA00022490"/>
    </source>
</evidence>
<comment type="pathway">
    <text evidence="18">Bacterial outer membrane biogenesis; LPS lipid A biosynthesis.</text>
</comment>
<feature type="binding site" evidence="18">
    <location>
        <position position="76"/>
    </location>
    <ligand>
        <name>UDP-N-acetyl-alpha-D-glucosamine</name>
        <dbReference type="ChEBI" id="CHEBI:57705"/>
    </ligand>
</feature>
<dbReference type="Gene3D" id="3.90.550.10">
    <property type="entry name" value="Spore Coat Polysaccharide Biosynthesis Protein SpsA, Chain A"/>
    <property type="match status" value="1"/>
</dbReference>
<feature type="region of interest" description="Pyrophosphorylase" evidence="18">
    <location>
        <begin position="1"/>
        <end position="232"/>
    </location>
</feature>
<feature type="binding site" evidence="18">
    <location>
        <position position="380"/>
    </location>
    <ligand>
        <name>UDP-N-acetyl-alpha-D-glucosamine</name>
        <dbReference type="ChEBI" id="CHEBI:57705"/>
    </ligand>
</feature>
<dbReference type="Pfam" id="PF12804">
    <property type="entry name" value="NTP_transf_3"/>
    <property type="match status" value="1"/>
</dbReference>
<dbReference type="InterPro" id="IPR025877">
    <property type="entry name" value="MobA-like_NTP_Trfase"/>
</dbReference>
<dbReference type="CDD" id="cd03353">
    <property type="entry name" value="LbH_GlmU_C"/>
    <property type="match status" value="1"/>
</dbReference>
<evidence type="ECO:0000256" key="10">
    <source>
        <dbReference type="ARBA" id="ARBA00022960"/>
    </source>
</evidence>
<sequence>MPTQNLAAVILAAGKGTRMKSQQPKVLHQIAGQPLALFPVQWCQSLGCCKTVMVVGHQADRVKETFAPYPVNFVVQEQQLGTGHALMVTESALQSFNGTLLLLCGDVPLLREETLKQLIDAHRTSEAAVTVLTTHMENPYGYGRIIRNSGQIEKIVEEKDATSEQKNITEINTGIYAFEAPLVYELLHRIGNDNAQGEYYLTDIISLAQSSGLKAAACVLQDPRECMGINDRVQLAEAGEILRQRINHQHMVNGVTLQNPATTYIDNTVTIEADTVIEANCHVRGASHIGAFCHVETGSVIDDCQIGSSTRIKAGSVVEQSQIGEQCAIGPMAHLRPGTVLHGHNKLGNFVETKKAVLGPRSQASHLTYIGDAELGSDINLGCGTITCNYDGVNKHKTVIEDGVFVGSDCQLIAPVTLGRNCLIGAGSTITKDVPEDSLALSRSEQKVIKGWRKRKK</sequence>
<comment type="catalytic activity">
    <reaction evidence="16 18">
        <text>N-acetyl-alpha-D-glucosamine 1-phosphate + UTP + H(+) = UDP-N-acetyl-alpha-D-glucosamine + diphosphate</text>
        <dbReference type="Rhea" id="RHEA:13509"/>
        <dbReference type="ChEBI" id="CHEBI:15378"/>
        <dbReference type="ChEBI" id="CHEBI:33019"/>
        <dbReference type="ChEBI" id="CHEBI:46398"/>
        <dbReference type="ChEBI" id="CHEBI:57705"/>
        <dbReference type="ChEBI" id="CHEBI:57776"/>
        <dbReference type="EC" id="2.7.7.23"/>
    </reaction>
</comment>
<dbReference type="InterPro" id="IPR056729">
    <property type="entry name" value="GMPPB_C"/>
</dbReference>
<comment type="caution">
    <text evidence="18">Lacks conserved residue(s) required for the propagation of feature annotation.</text>
</comment>
<evidence type="ECO:0000256" key="9">
    <source>
        <dbReference type="ARBA" id="ARBA00022842"/>
    </source>
</evidence>
<comment type="subunit">
    <text evidence="18">Homotrimer.</text>
</comment>
<dbReference type="EC" id="2.7.7.23" evidence="18"/>
<keyword evidence="9 18" id="KW-0460">Magnesium</keyword>
<comment type="pathway">
    <text evidence="18">Nucleotide-sugar biosynthesis; UDP-N-acetyl-alpha-D-glucosamine biosynthesis; N-acetyl-alpha-D-glucosamine 1-phosphate from alpha-D-glucosamine 6-phosphate (route II): step 2/2.</text>
</comment>
<keyword evidence="8 18" id="KW-0677">Repeat</keyword>
<organism evidence="21 22">
    <name type="scientific">Desulfuromonas acetoxidans (strain DSM 684 / 11070)</name>
    <dbReference type="NCBI Taxonomy" id="281689"/>
    <lineage>
        <taxon>Bacteria</taxon>
        <taxon>Pseudomonadati</taxon>
        <taxon>Thermodesulfobacteriota</taxon>
        <taxon>Desulfuromonadia</taxon>
        <taxon>Desulfuromonadales</taxon>
        <taxon>Desulfuromonadaceae</taxon>
        <taxon>Desulfuromonas</taxon>
    </lineage>
</organism>
<feature type="domain" description="MobA-like NTP transferase" evidence="19">
    <location>
        <begin position="8"/>
        <end position="140"/>
    </location>
</feature>
<feature type="binding site" evidence="18">
    <location>
        <position position="354"/>
    </location>
    <ligand>
        <name>UDP-N-acetyl-alpha-D-glucosamine</name>
        <dbReference type="ChEBI" id="CHEBI:57705"/>
    </ligand>
</feature>
<dbReference type="NCBIfam" id="NF010934">
    <property type="entry name" value="PRK14354.1"/>
    <property type="match status" value="1"/>
</dbReference>
<comment type="pathway">
    <text evidence="18">Nucleotide-sugar biosynthesis; UDP-N-acetyl-alpha-D-glucosamine biosynthesis; UDP-N-acetyl-alpha-D-glucosamine from N-acetyl-alpha-D-glucosamine 1-phosphate: step 1/1.</text>
</comment>
<feature type="active site" description="Proton acceptor" evidence="18">
    <location>
        <position position="366"/>
    </location>
</feature>
<comment type="similarity">
    <text evidence="3 18">In the N-terminal section; belongs to the N-acetylglucosamine-1-phosphate uridyltransferase family.</text>
</comment>
<dbReference type="UniPathway" id="UPA00113">
    <property type="reaction ID" value="UER00532"/>
</dbReference>
<dbReference type="AlphaFoldDB" id="Q1JZE2"/>
<reference evidence="21" key="1">
    <citation type="submission" date="2006-05" db="EMBL/GenBank/DDBJ databases">
        <title>Annotation of the draft genome assembly of Desulfuromonas acetoxidans DSM 684.</title>
        <authorList>
            <consortium name="US DOE Joint Genome Institute (JGI-ORNL)"/>
            <person name="Larimer F."/>
            <person name="Land M."/>
            <person name="Hauser L."/>
        </authorList>
    </citation>
    <scope>NUCLEOTIDE SEQUENCE [LARGE SCALE GENOMIC DNA]</scope>
    <source>
        <strain evidence="21">DSM 684</strain>
    </source>
</reference>
<feature type="binding site" evidence="18">
    <location>
        <position position="426"/>
    </location>
    <ligand>
        <name>acetyl-CoA</name>
        <dbReference type="ChEBI" id="CHEBI:57288"/>
    </ligand>
</feature>
<evidence type="ECO:0000256" key="13">
    <source>
        <dbReference type="ARBA" id="ARBA00023315"/>
    </source>
</evidence>
<feature type="binding site" evidence="18">
    <location>
        <position position="336"/>
    </location>
    <ligand>
        <name>UDP-N-acetyl-alpha-D-glucosamine</name>
        <dbReference type="ChEBI" id="CHEBI:57705"/>
    </ligand>
</feature>
<keyword evidence="11 18" id="KW-0573">Peptidoglycan synthesis</keyword>
<dbReference type="RefSeq" id="WP_006000577.1">
    <property type="nucleotide sequence ID" value="NZ_AAEW02000009.1"/>
</dbReference>
<proteinExistence type="inferred from homology"/>
<comment type="catalytic activity">
    <reaction evidence="15 18">
        <text>alpha-D-glucosamine 1-phosphate + acetyl-CoA = N-acetyl-alpha-D-glucosamine 1-phosphate + CoA + H(+)</text>
        <dbReference type="Rhea" id="RHEA:13725"/>
        <dbReference type="ChEBI" id="CHEBI:15378"/>
        <dbReference type="ChEBI" id="CHEBI:57287"/>
        <dbReference type="ChEBI" id="CHEBI:57288"/>
        <dbReference type="ChEBI" id="CHEBI:57776"/>
        <dbReference type="ChEBI" id="CHEBI:58516"/>
        <dbReference type="EC" id="2.3.1.157"/>
    </reaction>
</comment>
<feature type="binding site" evidence="18">
    <location>
        <position position="106"/>
    </location>
    <ligand>
        <name>Mg(2+)</name>
        <dbReference type="ChEBI" id="CHEBI:18420"/>
    </ligand>
</feature>
<evidence type="ECO:0000256" key="18">
    <source>
        <dbReference type="HAMAP-Rule" id="MF_01631"/>
    </source>
</evidence>
<dbReference type="GO" id="GO:0009252">
    <property type="term" value="P:peptidoglycan biosynthetic process"/>
    <property type="evidence" value="ECO:0007669"/>
    <property type="project" value="UniProtKB-UniRule"/>
</dbReference>
<feature type="binding site" evidence="18">
    <location>
        <position position="369"/>
    </location>
    <ligand>
        <name>UDP-N-acetyl-alpha-D-glucosamine</name>
        <dbReference type="ChEBI" id="CHEBI:57705"/>
    </ligand>
</feature>
<dbReference type="SUPFAM" id="SSF53448">
    <property type="entry name" value="Nucleotide-diphospho-sugar transferases"/>
    <property type="match status" value="1"/>
</dbReference>
<comment type="caution">
    <text evidence="21">The sequence shown here is derived from an EMBL/GenBank/DDBJ whole genome shotgun (WGS) entry which is preliminary data.</text>
</comment>
<feature type="binding site" evidence="18">
    <location>
        <position position="230"/>
    </location>
    <ligand>
        <name>UDP-N-acetyl-alpha-D-glucosamine</name>
        <dbReference type="ChEBI" id="CHEBI:57705"/>
    </ligand>
</feature>
<keyword evidence="7 18" id="KW-0479">Metal-binding</keyword>
<reference evidence="21" key="2">
    <citation type="submission" date="2006-05" db="EMBL/GenBank/DDBJ databases">
        <title>Sequencing of the draft genome and assembly of Desulfuromonas acetoxidans DSM 684.</title>
        <authorList>
            <consortium name="US DOE Joint Genome Institute (JGI-PGF)"/>
            <person name="Copeland A."/>
            <person name="Lucas S."/>
            <person name="Lapidus A."/>
            <person name="Barry K."/>
            <person name="Detter J.C."/>
            <person name="Glavina del Rio T."/>
            <person name="Hammon N."/>
            <person name="Israni S."/>
            <person name="Dalin E."/>
            <person name="Tice H."/>
            <person name="Bruce D."/>
            <person name="Pitluck S."/>
            <person name="Richardson P."/>
        </authorList>
    </citation>
    <scope>NUCLEOTIDE SEQUENCE [LARGE SCALE GENOMIC DNA]</scope>
    <source>
        <strain evidence="21">DSM 684</strain>
    </source>
</reference>
<feature type="binding site" evidence="18">
    <location>
        <begin position="389"/>
        <end position="390"/>
    </location>
    <ligand>
        <name>acetyl-CoA</name>
        <dbReference type="ChEBI" id="CHEBI:57288"/>
    </ligand>
</feature>
<dbReference type="GO" id="GO:0003977">
    <property type="term" value="F:UDP-N-acetylglucosamine diphosphorylase activity"/>
    <property type="evidence" value="ECO:0007669"/>
    <property type="project" value="UniProtKB-UniRule"/>
</dbReference>
<dbReference type="PANTHER" id="PTHR43584:SF3">
    <property type="entry name" value="BIFUNCTIONAL PROTEIN GLMU"/>
    <property type="match status" value="1"/>
</dbReference>
<evidence type="ECO:0000256" key="5">
    <source>
        <dbReference type="ARBA" id="ARBA00022679"/>
    </source>
</evidence>
<evidence type="ECO:0000256" key="6">
    <source>
        <dbReference type="ARBA" id="ARBA00022695"/>
    </source>
</evidence>
<keyword evidence="6 18" id="KW-0548">Nucleotidyltransferase</keyword>
<dbReference type="GO" id="GO:0016020">
    <property type="term" value="C:membrane"/>
    <property type="evidence" value="ECO:0007669"/>
    <property type="project" value="GOC"/>
</dbReference>
<gene>
    <name evidence="18" type="primary">glmU</name>
    <name evidence="21" type="ORF">Dace_1487</name>
</gene>
<evidence type="ECO:0000256" key="3">
    <source>
        <dbReference type="ARBA" id="ARBA00007947"/>
    </source>
</evidence>
<dbReference type="CDD" id="cd02540">
    <property type="entry name" value="GT2_GlmU_N_bac"/>
    <property type="match status" value="1"/>
</dbReference>
<dbReference type="HAMAP" id="MF_01631">
    <property type="entry name" value="GlmU"/>
    <property type="match status" value="1"/>
</dbReference>
<dbReference type="OrthoDB" id="9775031at2"/>
<dbReference type="InterPro" id="IPR029044">
    <property type="entry name" value="Nucleotide-diphossugar_trans"/>
</dbReference>
<dbReference type="EC" id="2.3.1.157" evidence="18"/>
<keyword evidence="4 18" id="KW-0963">Cytoplasm</keyword>
<keyword evidence="12 18" id="KW-0511">Multifunctional enzyme</keyword>
<evidence type="ECO:0000256" key="1">
    <source>
        <dbReference type="ARBA" id="ARBA00004496"/>
    </source>
</evidence>
<dbReference type="Proteomes" id="UP000005695">
    <property type="component" value="Unassembled WGS sequence"/>
</dbReference>
<dbReference type="GO" id="GO:0006048">
    <property type="term" value="P:UDP-N-acetylglucosamine biosynthetic process"/>
    <property type="evidence" value="ECO:0007669"/>
    <property type="project" value="UniProtKB-UniPathway"/>
</dbReference>
<evidence type="ECO:0000256" key="2">
    <source>
        <dbReference type="ARBA" id="ARBA00007707"/>
    </source>
</evidence>
<keyword evidence="13 18" id="KW-0012">Acyltransferase</keyword>
<feature type="region of interest" description="Linker" evidence="18">
    <location>
        <begin position="233"/>
        <end position="253"/>
    </location>
</feature>
<accession>Q1JZE2</accession>
<dbReference type="SUPFAM" id="SSF51161">
    <property type="entry name" value="Trimeric LpxA-like enzymes"/>
    <property type="match status" value="1"/>
</dbReference>
<evidence type="ECO:0000256" key="17">
    <source>
        <dbReference type="ARBA" id="ARBA00049628"/>
    </source>
</evidence>
<evidence type="ECO:0000256" key="14">
    <source>
        <dbReference type="ARBA" id="ARBA00023316"/>
    </source>
</evidence>
<dbReference type="InterPro" id="IPR038009">
    <property type="entry name" value="GlmU_C_LbH"/>
</dbReference>
<feature type="region of interest" description="N-acetyltransferase" evidence="18">
    <location>
        <begin position="254"/>
        <end position="457"/>
    </location>
</feature>
<dbReference type="GO" id="GO:0008360">
    <property type="term" value="P:regulation of cell shape"/>
    <property type="evidence" value="ECO:0007669"/>
    <property type="project" value="UniProtKB-KW"/>
</dbReference>
<feature type="binding site" evidence="18">
    <location>
        <position position="157"/>
    </location>
    <ligand>
        <name>UDP-N-acetyl-alpha-D-glucosamine</name>
        <dbReference type="ChEBI" id="CHEBI:57705"/>
    </ligand>
</feature>
<comment type="function">
    <text evidence="17 18">Catalyzes the last two sequential reactions in the de novo biosynthetic pathway for UDP-N-acetylglucosamine (UDP-GlcNAc). The C-terminal domain catalyzes the transfer of acetyl group from acetyl coenzyme A to glucosamine-1-phosphate (GlcN-1-P) to produce N-acetylglucosamine-1-phosphate (GlcNAc-1-P), which is converted into UDP-GlcNAc by the transfer of uridine 5-monophosphate (from uridine 5-triphosphate), a reaction catalyzed by the N-terminal domain.</text>
</comment>
<dbReference type="GO" id="GO:0000287">
    <property type="term" value="F:magnesium ion binding"/>
    <property type="evidence" value="ECO:0007669"/>
    <property type="project" value="UniProtKB-UniRule"/>
</dbReference>
<dbReference type="InterPro" id="IPR005882">
    <property type="entry name" value="Bifunctional_GlmU"/>
</dbReference>
<comment type="similarity">
    <text evidence="2 18">In the C-terminal section; belongs to the transferase hexapeptide repeat family.</text>
</comment>
<dbReference type="GO" id="GO:0005737">
    <property type="term" value="C:cytoplasm"/>
    <property type="evidence" value="ECO:0007669"/>
    <property type="project" value="UniProtKB-SubCell"/>
</dbReference>
<feature type="binding site" evidence="18">
    <location>
        <position position="25"/>
    </location>
    <ligand>
        <name>UDP-N-acetyl-alpha-D-glucosamine</name>
        <dbReference type="ChEBI" id="CHEBI:57705"/>
    </ligand>
</feature>
<comment type="cofactor">
    <cofactor evidence="18">
        <name>Mg(2+)</name>
        <dbReference type="ChEBI" id="CHEBI:18420"/>
    </cofactor>
    <text evidence="18">Binds 1 Mg(2+) ion per subunit.</text>
</comment>
<feature type="binding site" evidence="18">
    <location>
        <position position="172"/>
    </location>
    <ligand>
        <name>UDP-N-acetyl-alpha-D-glucosamine</name>
        <dbReference type="ChEBI" id="CHEBI:57705"/>
    </ligand>
</feature>
<dbReference type="InterPro" id="IPR011004">
    <property type="entry name" value="Trimer_LpxA-like_sf"/>
</dbReference>
<comment type="subcellular location">
    <subcellularLocation>
        <location evidence="1 18">Cytoplasm</location>
    </subcellularLocation>
</comment>
<evidence type="ECO:0000256" key="8">
    <source>
        <dbReference type="ARBA" id="ARBA00022737"/>
    </source>
</evidence>
<evidence type="ECO:0000256" key="7">
    <source>
        <dbReference type="ARBA" id="ARBA00022723"/>
    </source>
</evidence>
<feature type="binding site" evidence="18">
    <location>
        <position position="230"/>
    </location>
    <ligand>
        <name>Mg(2+)</name>
        <dbReference type="ChEBI" id="CHEBI:18420"/>
    </ligand>
</feature>
<evidence type="ECO:0000256" key="15">
    <source>
        <dbReference type="ARBA" id="ARBA00048247"/>
    </source>
</evidence>
<name>Q1JZE2_DESA6</name>
<dbReference type="EMBL" id="AAEW02000009">
    <property type="protein sequence ID" value="EAT15625.1"/>
    <property type="molecule type" value="Genomic_DNA"/>
</dbReference>
<dbReference type="NCBIfam" id="TIGR01173">
    <property type="entry name" value="glmU"/>
    <property type="match status" value="1"/>
</dbReference>
<feature type="domain" description="Mannose-1-phosphate guanyltransferase C-terminal" evidence="20">
    <location>
        <begin position="267"/>
        <end position="344"/>
    </location>
</feature>
<evidence type="ECO:0000256" key="16">
    <source>
        <dbReference type="ARBA" id="ARBA00048493"/>
    </source>
</evidence>
<evidence type="ECO:0000313" key="21">
    <source>
        <dbReference type="EMBL" id="EAT15625.1"/>
    </source>
</evidence>
<keyword evidence="5 18" id="KW-0808">Transferase</keyword>
<dbReference type="InterPro" id="IPR001451">
    <property type="entry name" value="Hexapep"/>
</dbReference>
<feature type="binding site" evidence="18">
    <location>
        <position position="408"/>
    </location>
    <ligand>
        <name>acetyl-CoA</name>
        <dbReference type="ChEBI" id="CHEBI:57288"/>
    </ligand>
</feature>
<keyword evidence="10 18" id="KW-0133">Cell shape</keyword>
<keyword evidence="14 18" id="KW-0961">Cell wall biogenesis/degradation</keyword>
<feature type="binding site" evidence="18">
    <location>
        <begin position="11"/>
        <end position="14"/>
    </location>
    <ligand>
        <name>UDP-N-acetyl-alpha-D-glucosamine</name>
        <dbReference type="ChEBI" id="CHEBI:57705"/>
    </ligand>
</feature>
<dbReference type="GO" id="GO:0071555">
    <property type="term" value="P:cell wall organization"/>
    <property type="evidence" value="ECO:0007669"/>
    <property type="project" value="UniProtKB-KW"/>
</dbReference>
<dbReference type="GO" id="GO:0019134">
    <property type="term" value="F:glucosamine-1-phosphate N-acetyltransferase activity"/>
    <property type="evidence" value="ECO:0007669"/>
    <property type="project" value="UniProtKB-UniRule"/>
</dbReference>
<evidence type="ECO:0000313" key="22">
    <source>
        <dbReference type="Proteomes" id="UP000005695"/>
    </source>
</evidence>
<dbReference type="InterPro" id="IPR050065">
    <property type="entry name" value="GlmU-like"/>
</dbReference>
<feature type="binding site" evidence="18">
    <location>
        <position position="143"/>
    </location>
    <ligand>
        <name>UDP-N-acetyl-alpha-D-glucosamine</name>
        <dbReference type="ChEBI" id="CHEBI:57705"/>
    </ligand>
</feature>
<feature type="binding site" evidence="18">
    <location>
        <begin position="81"/>
        <end position="82"/>
    </location>
    <ligand>
        <name>UDP-N-acetyl-alpha-D-glucosamine</name>
        <dbReference type="ChEBI" id="CHEBI:57705"/>
    </ligand>
</feature>
<dbReference type="Pfam" id="PF00132">
    <property type="entry name" value="Hexapep"/>
    <property type="match status" value="1"/>
</dbReference>
<protein>
    <recommendedName>
        <fullName evidence="18">Bifunctional protein GlmU</fullName>
    </recommendedName>
    <domain>
        <recommendedName>
            <fullName evidence="18">UDP-N-acetylglucosamine pyrophosphorylase</fullName>
            <ecNumber evidence="18">2.7.7.23</ecNumber>
        </recommendedName>
        <alternativeName>
            <fullName evidence="18">N-acetylglucosamine-1-phosphate uridyltransferase</fullName>
        </alternativeName>
    </domain>
    <domain>
        <recommendedName>
            <fullName evidence="18">Glucosamine-1-phosphate N-acetyltransferase</fullName>
            <ecNumber evidence="18">2.3.1.157</ecNumber>
        </recommendedName>
    </domain>
</protein>
<evidence type="ECO:0000259" key="19">
    <source>
        <dbReference type="Pfam" id="PF12804"/>
    </source>
</evidence>
<evidence type="ECO:0000256" key="11">
    <source>
        <dbReference type="ARBA" id="ARBA00022984"/>
    </source>
</evidence>
<dbReference type="Gene3D" id="2.160.10.10">
    <property type="entry name" value="Hexapeptide repeat proteins"/>
    <property type="match status" value="1"/>
</dbReference>
<dbReference type="GO" id="GO:0000902">
    <property type="term" value="P:cell morphogenesis"/>
    <property type="evidence" value="ECO:0007669"/>
    <property type="project" value="UniProtKB-UniRule"/>
</dbReference>
<feature type="binding site" evidence="18">
    <location>
        <position position="443"/>
    </location>
    <ligand>
        <name>acetyl-CoA</name>
        <dbReference type="ChEBI" id="CHEBI:57288"/>
    </ligand>
</feature>
<keyword evidence="22" id="KW-1185">Reference proteome</keyword>
<dbReference type="PANTHER" id="PTHR43584">
    <property type="entry name" value="NUCLEOTIDYL TRANSFERASE"/>
    <property type="match status" value="1"/>
</dbReference>
<dbReference type="Pfam" id="PF25087">
    <property type="entry name" value="GMPPB_C"/>
    <property type="match status" value="1"/>
</dbReference>